<feature type="transmembrane region" description="Helical" evidence="1">
    <location>
        <begin position="57"/>
        <end position="79"/>
    </location>
</feature>
<protein>
    <submittedName>
        <fullName evidence="2">CDP-alcohol phosphatidyltransferase</fullName>
    </submittedName>
</protein>
<dbReference type="Gene3D" id="1.20.120.1760">
    <property type="match status" value="1"/>
</dbReference>
<evidence type="ECO:0000313" key="2">
    <source>
        <dbReference type="EMBL" id="ACV36137.1"/>
    </source>
</evidence>
<sequence length="237" mass="25311">MRGRQRTVAWTLRGLSLRPVLSFVIFLRPLMSLYTLKPRFQALLRPSVRTLHGFGVTANQVTVAACAASVGLGATLAAAAQSAHLSWFLLLPIGLLLRMALNAIDGMLAREFAQSSTLGAYLNELCDMVSDAALYLPFALLPDQSPALTILVILLANLAEMAGVLRIPPTSTRRNDGPMGKSDRALVFGVLGLLVGMGVAAAPWLSWVLAIVALLLVSTVANRVRRGIADDGDRLRG</sequence>
<dbReference type="eggNOG" id="COG0558">
    <property type="taxonomic scope" value="Bacteria"/>
</dbReference>
<keyword evidence="1" id="KW-1133">Transmembrane helix</keyword>
<feature type="transmembrane region" description="Helical" evidence="1">
    <location>
        <begin position="147"/>
        <end position="165"/>
    </location>
</feature>
<dbReference type="Pfam" id="PF01066">
    <property type="entry name" value="CDP-OH_P_transf"/>
    <property type="match status" value="1"/>
</dbReference>
<dbReference type="AlphaFoldDB" id="C7RTK4"/>
<dbReference type="EMBL" id="CP001715">
    <property type="protein sequence ID" value="ACV36137.1"/>
    <property type="molecule type" value="Genomic_DNA"/>
</dbReference>
<dbReference type="InterPro" id="IPR000462">
    <property type="entry name" value="CDP-OH_P_trans"/>
</dbReference>
<dbReference type="OrthoDB" id="1034332at2"/>
<feature type="transmembrane region" description="Helical" evidence="1">
    <location>
        <begin position="85"/>
        <end position="108"/>
    </location>
</feature>
<gene>
    <name evidence="2" type="ordered locus">CAP2UW1_2857</name>
</gene>
<keyword evidence="1" id="KW-0472">Membrane</keyword>
<dbReference type="STRING" id="522306.CAP2UW1_2857"/>
<evidence type="ECO:0000256" key="1">
    <source>
        <dbReference type="SAM" id="Phobius"/>
    </source>
</evidence>
<keyword evidence="2" id="KW-0808">Transferase</keyword>
<reference evidence="2" key="2">
    <citation type="submission" date="2009-09" db="EMBL/GenBank/DDBJ databases">
        <title>Complete sequence of chromosome of Candidatus Accumulibacter phosphatis clade IIA str. UW-1.</title>
        <authorList>
            <consortium name="US DOE Joint Genome Institute"/>
            <person name="Martin H.G."/>
            <person name="Ivanova N."/>
            <person name="Kunin V."/>
            <person name="Warnecke F."/>
            <person name="Barry K."/>
            <person name="He S."/>
            <person name="Salamov A."/>
            <person name="Szeto E."/>
            <person name="Dalin E."/>
            <person name="Pangilinan J.L."/>
            <person name="Lapidus A."/>
            <person name="Lowry S."/>
            <person name="Kyrpides N.C."/>
            <person name="McMahon K.D."/>
            <person name="Hugenholtz P."/>
        </authorList>
    </citation>
    <scope>NUCLEOTIDE SEQUENCE [LARGE SCALE GENOMIC DNA]</scope>
    <source>
        <strain evidence="2">UW-1</strain>
    </source>
</reference>
<reference evidence="2" key="1">
    <citation type="submission" date="2009-08" db="EMBL/GenBank/DDBJ databases">
        <authorList>
            <consortium name="US DOE Joint Genome Institute"/>
            <person name="Lucas S."/>
            <person name="Copeland A."/>
            <person name="Lapidus A."/>
            <person name="Glavina del Rio T."/>
            <person name="Dalin E."/>
            <person name="Tice H."/>
            <person name="Bruce D."/>
            <person name="Barry K."/>
            <person name="Pitluck S."/>
            <person name="Lowry S."/>
            <person name="Larimer F."/>
            <person name="Land M."/>
            <person name="Hauser L."/>
            <person name="Kyrpides N."/>
            <person name="Ivanova N."/>
            <person name="McMahon K.D."/>
            <person name="Hugenholtz P."/>
        </authorList>
    </citation>
    <scope>NUCLEOTIDE SEQUENCE</scope>
    <source>
        <strain evidence="2">UW-1</strain>
    </source>
</reference>
<name>C7RTK4_ACCRE</name>
<dbReference type="GO" id="GO:0008654">
    <property type="term" value="P:phospholipid biosynthetic process"/>
    <property type="evidence" value="ECO:0007669"/>
    <property type="project" value="InterPro"/>
</dbReference>
<accession>C7RTK4</accession>
<dbReference type="HOGENOM" id="CLU_088602_0_0_4"/>
<feature type="transmembrane region" description="Helical" evidence="1">
    <location>
        <begin position="20"/>
        <end position="36"/>
    </location>
</feature>
<dbReference type="GO" id="GO:0016780">
    <property type="term" value="F:phosphotransferase activity, for other substituted phosphate groups"/>
    <property type="evidence" value="ECO:0007669"/>
    <property type="project" value="InterPro"/>
</dbReference>
<keyword evidence="1" id="KW-0812">Transmembrane</keyword>
<dbReference type="KEGG" id="app:CAP2UW1_2857"/>
<proteinExistence type="predicted"/>
<feature type="transmembrane region" description="Helical" evidence="1">
    <location>
        <begin position="185"/>
        <end position="201"/>
    </location>
</feature>
<dbReference type="InterPro" id="IPR043130">
    <property type="entry name" value="CDP-OH_PTrfase_TM_dom"/>
</dbReference>
<organism evidence="2">
    <name type="scientific">Accumulibacter regalis</name>
    <dbReference type="NCBI Taxonomy" id="522306"/>
    <lineage>
        <taxon>Bacteria</taxon>
        <taxon>Pseudomonadati</taxon>
        <taxon>Pseudomonadota</taxon>
        <taxon>Betaproteobacteria</taxon>
        <taxon>Candidatus Accumulibacter</taxon>
    </lineage>
</organism>
<dbReference type="GO" id="GO:0016020">
    <property type="term" value="C:membrane"/>
    <property type="evidence" value="ECO:0007669"/>
    <property type="project" value="InterPro"/>
</dbReference>